<feature type="region of interest" description="Disordered" evidence="5">
    <location>
        <begin position="101"/>
        <end position="121"/>
    </location>
</feature>
<dbReference type="Pfam" id="PF00887">
    <property type="entry name" value="ACBP"/>
    <property type="match status" value="1"/>
</dbReference>
<sequence>MSDENYEPSKAFYDAASFASKSPQMKTVSNNVKLELYALYKMVTVSRNPRGSRPSIFDMTGRAKWDAWAAESKASNASNQPTEEIENRYIALCTKYGWVPSSKGQDEGNSSEAGTSTAGQYTTLEESVDDIDWDAPYDPAEDKYRHGGKGMGNKVSVLQEEDDGDQMESTTIHGLAVLGDAEKLKTLLDLDVEADVNEKDEYGYTALHLAADRGHPSIARLLLQRGADVSILDADGFSALELAEASGKEEVVQVLKQE</sequence>
<dbReference type="EMBL" id="KN824290">
    <property type="protein sequence ID" value="KIM29140.1"/>
    <property type="molecule type" value="Genomic_DNA"/>
</dbReference>
<dbReference type="PROSITE" id="PS51228">
    <property type="entry name" value="ACB_2"/>
    <property type="match status" value="1"/>
</dbReference>
<evidence type="ECO:0000256" key="4">
    <source>
        <dbReference type="PROSITE-ProRule" id="PRU00023"/>
    </source>
</evidence>
<feature type="domain" description="ACB" evidence="6">
    <location>
        <begin position="8"/>
        <end position="102"/>
    </location>
</feature>
<dbReference type="Gene3D" id="1.25.40.20">
    <property type="entry name" value="Ankyrin repeat-containing domain"/>
    <property type="match status" value="1"/>
</dbReference>
<name>A0A0C3AX87_SERVB</name>
<dbReference type="HOGENOM" id="CLU_050309_3_0_1"/>
<accession>A0A0C3AX87</accession>
<feature type="repeat" description="ANK" evidence="4">
    <location>
        <begin position="202"/>
        <end position="234"/>
    </location>
</feature>
<dbReference type="InterPro" id="IPR035984">
    <property type="entry name" value="Acyl-CoA-binding_sf"/>
</dbReference>
<dbReference type="Gene3D" id="1.20.80.10">
    <property type="match status" value="1"/>
</dbReference>
<dbReference type="AlphaFoldDB" id="A0A0C3AX87"/>
<reference evidence="7 8" key="1">
    <citation type="submission" date="2014-04" db="EMBL/GenBank/DDBJ databases">
        <authorList>
            <consortium name="DOE Joint Genome Institute"/>
            <person name="Kuo A."/>
            <person name="Zuccaro A."/>
            <person name="Kohler A."/>
            <person name="Nagy L.G."/>
            <person name="Floudas D."/>
            <person name="Copeland A."/>
            <person name="Barry K.W."/>
            <person name="Cichocki N."/>
            <person name="Veneault-Fourrey C."/>
            <person name="LaButti K."/>
            <person name="Lindquist E.A."/>
            <person name="Lipzen A."/>
            <person name="Lundell T."/>
            <person name="Morin E."/>
            <person name="Murat C."/>
            <person name="Sun H."/>
            <person name="Tunlid A."/>
            <person name="Henrissat B."/>
            <person name="Grigoriev I.V."/>
            <person name="Hibbett D.S."/>
            <person name="Martin F."/>
            <person name="Nordberg H.P."/>
            <person name="Cantor M.N."/>
            <person name="Hua S.X."/>
        </authorList>
    </citation>
    <scope>NUCLEOTIDE SEQUENCE [LARGE SCALE GENOMIC DNA]</scope>
    <source>
        <strain evidence="7 8">MAFF 305830</strain>
    </source>
</reference>
<dbReference type="SUPFAM" id="SSF47027">
    <property type="entry name" value="Acyl-CoA binding protein"/>
    <property type="match status" value="1"/>
</dbReference>
<dbReference type="Proteomes" id="UP000054097">
    <property type="component" value="Unassembled WGS sequence"/>
</dbReference>
<keyword evidence="3" id="KW-0446">Lipid-binding</keyword>
<evidence type="ECO:0000313" key="8">
    <source>
        <dbReference type="Proteomes" id="UP000054097"/>
    </source>
</evidence>
<evidence type="ECO:0000256" key="5">
    <source>
        <dbReference type="SAM" id="MobiDB-lite"/>
    </source>
</evidence>
<dbReference type="InterPro" id="IPR036770">
    <property type="entry name" value="Ankyrin_rpt-contain_sf"/>
</dbReference>
<dbReference type="PRINTS" id="PR00689">
    <property type="entry name" value="ACOABINDINGP"/>
</dbReference>
<dbReference type="STRING" id="933852.A0A0C3AX87"/>
<evidence type="ECO:0000313" key="7">
    <source>
        <dbReference type="EMBL" id="KIM29140.1"/>
    </source>
</evidence>
<evidence type="ECO:0000256" key="2">
    <source>
        <dbReference type="ARBA" id="ARBA00023043"/>
    </source>
</evidence>
<protein>
    <recommendedName>
        <fullName evidence="6">ACB domain-containing protein</fullName>
    </recommendedName>
</protein>
<keyword evidence="1" id="KW-0677">Repeat</keyword>
<reference evidence="8" key="2">
    <citation type="submission" date="2015-01" db="EMBL/GenBank/DDBJ databases">
        <title>Evolutionary Origins and Diversification of the Mycorrhizal Mutualists.</title>
        <authorList>
            <consortium name="DOE Joint Genome Institute"/>
            <consortium name="Mycorrhizal Genomics Consortium"/>
            <person name="Kohler A."/>
            <person name="Kuo A."/>
            <person name="Nagy L.G."/>
            <person name="Floudas D."/>
            <person name="Copeland A."/>
            <person name="Barry K.W."/>
            <person name="Cichocki N."/>
            <person name="Veneault-Fourrey C."/>
            <person name="LaButti K."/>
            <person name="Lindquist E.A."/>
            <person name="Lipzen A."/>
            <person name="Lundell T."/>
            <person name="Morin E."/>
            <person name="Murat C."/>
            <person name="Riley R."/>
            <person name="Ohm R."/>
            <person name="Sun H."/>
            <person name="Tunlid A."/>
            <person name="Henrissat B."/>
            <person name="Grigoriev I.V."/>
            <person name="Hibbett D.S."/>
            <person name="Martin F."/>
        </authorList>
    </citation>
    <scope>NUCLEOTIDE SEQUENCE [LARGE SCALE GENOMIC DNA]</scope>
    <source>
        <strain evidence="8">MAFF 305830</strain>
    </source>
</reference>
<dbReference type="OrthoDB" id="341259at2759"/>
<keyword evidence="2 4" id="KW-0040">ANK repeat</keyword>
<dbReference type="PROSITE" id="PS50297">
    <property type="entry name" value="ANK_REP_REGION"/>
    <property type="match status" value="1"/>
</dbReference>
<dbReference type="PANTHER" id="PTHR24119">
    <property type="entry name" value="ACYL-COA-BINDING DOMAIN-CONTAINING PROTEIN 6"/>
    <property type="match status" value="1"/>
</dbReference>
<dbReference type="SMART" id="SM00248">
    <property type="entry name" value="ANK"/>
    <property type="match status" value="2"/>
</dbReference>
<dbReference type="InterPro" id="IPR002110">
    <property type="entry name" value="Ankyrin_rpt"/>
</dbReference>
<dbReference type="InterPro" id="IPR000582">
    <property type="entry name" value="Acyl-CoA-binding_protein"/>
</dbReference>
<evidence type="ECO:0000256" key="3">
    <source>
        <dbReference type="ARBA" id="ARBA00023121"/>
    </source>
</evidence>
<dbReference type="PANTHER" id="PTHR24119:SF0">
    <property type="entry name" value="ACYL-COA-BINDING DOMAIN-CONTAINING PROTEIN 6"/>
    <property type="match status" value="1"/>
</dbReference>
<dbReference type="GO" id="GO:0000062">
    <property type="term" value="F:fatty-acyl-CoA binding"/>
    <property type="evidence" value="ECO:0007669"/>
    <property type="project" value="InterPro"/>
</dbReference>
<evidence type="ECO:0000259" key="6">
    <source>
        <dbReference type="PROSITE" id="PS51228"/>
    </source>
</evidence>
<gene>
    <name evidence="7" type="ORF">M408DRAFT_329139</name>
</gene>
<feature type="compositionally biased region" description="Polar residues" evidence="5">
    <location>
        <begin position="107"/>
        <end position="121"/>
    </location>
</feature>
<dbReference type="PROSITE" id="PS50088">
    <property type="entry name" value="ANK_REPEAT"/>
    <property type="match status" value="1"/>
</dbReference>
<keyword evidence="8" id="KW-1185">Reference proteome</keyword>
<dbReference type="SUPFAM" id="SSF48403">
    <property type="entry name" value="Ankyrin repeat"/>
    <property type="match status" value="1"/>
</dbReference>
<organism evidence="7 8">
    <name type="scientific">Serendipita vermifera MAFF 305830</name>
    <dbReference type="NCBI Taxonomy" id="933852"/>
    <lineage>
        <taxon>Eukaryota</taxon>
        <taxon>Fungi</taxon>
        <taxon>Dikarya</taxon>
        <taxon>Basidiomycota</taxon>
        <taxon>Agaricomycotina</taxon>
        <taxon>Agaricomycetes</taxon>
        <taxon>Sebacinales</taxon>
        <taxon>Serendipitaceae</taxon>
        <taxon>Serendipita</taxon>
    </lineage>
</organism>
<evidence type="ECO:0000256" key="1">
    <source>
        <dbReference type="ARBA" id="ARBA00022737"/>
    </source>
</evidence>
<proteinExistence type="predicted"/>
<dbReference type="InterPro" id="IPR014352">
    <property type="entry name" value="FERM/acyl-CoA-bd_prot_sf"/>
</dbReference>
<dbReference type="Pfam" id="PF12796">
    <property type="entry name" value="Ank_2"/>
    <property type="match status" value="1"/>
</dbReference>